<evidence type="ECO:0000256" key="5">
    <source>
        <dbReference type="ARBA" id="ARBA00023284"/>
    </source>
</evidence>
<keyword evidence="5 6" id="KW-0676">Redox-active center</keyword>
<dbReference type="PANTHER" id="PTHR43110:SF1">
    <property type="entry name" value="THIOL PEROXIDASE"/>
    <property type="match status" value="1"/>
</dbReference>
<keyword evidence="2 6" id="KW-0049">Antioxidant</keyword>
<evidence type="ECO:0000259" key="7">
    <source>
        <dbReference type="PROSITE" id="PS51352"/>
    </source>
</evidence>
<evidence type="ECO:0000256" key="1">
    <source>
        <dbReference type="ARBA" id="ARBA00022559"/>
    </source>
</evidence>
<dbReference type="HAMAP" id="MF_00269">
    <property type="entry name" value="Tpx"/>
    <property type="match status" value="1"/>
</dbReference>
<evidence type="ECO:0000256" key="2">
    <source>
        <dbReference type="ARBA" id="ARBA00022862"/>
    </source>
</evidence>
<sequence>MATVTRRSNPVHTSGDLPAVGQPAPAFELVGGDLAPITLDQFAGKRVVLNIFPSLDTSVCATSVRTFNELAAGLDNTVVVSVSKDLPFAQSRFCVNEGIDDVVSASAFRSTFGEDYGVTLLDGDLKGLLTRAVVVLDGNGTVTYTQLVPEIGTEPDYDAAVAALG</sequence>
<dbReference type="PROSITE" id="PS51352">
    <property type="entry name" value="THIOREDOXIN_2"/>
    <property type="match status" value="1"/>
</dbReference>
<dbReference type="InterPro" id="IPR050455">
    <property type="entry name" value="Tpx_Peroxidase_subfamily"/>
</dbReference>
<dbReference type="CDD" id="cd03014">
    <property type="entry name" value="PRX_Atyp2cys"/>
    <property type="match status" value="1"/>
</dbReference>
<keyword evidence="9" id="KW-1185">Reference proteome</keyword>
<dbReference type="InterPro" id="IPR013766">
    <property type="entry name" value="Thioredoxin_domain"/>
</dbReference>
<dbReference type="RefSeq" id="WP_167170413.1">
    <property type="nucleotide sequence ID" value="NZ_BAAAOO010000004.1"/>
</dbReference>
<accession>A0ABX0SIR8</accession>
<comment type="function">
    <text evidence="6">Thiol-specific peroxidase that catalyzes the reduction of hydrogen peroxide and organic hydroperoxides to water and alcohols, respectively. Plays a role in cell protection against oxidative stress by detoxifying peroxides.</text>
</comment>
<dbReference type="InterPro" id="IPR013740">
    <property type="entry name" value="Redoxin"/>
</dbReference>
<protein>
    <recommendedName>
        <fullName evidence="6">Thiol peroxidase</fullName>
        <shortName evidence="6">Tpx</shortName>
        <ecNumber evidence="6">1.11.1.24</ecNumber>
    </recommendedName>
    <alternativeName>
        <fullName evidence="6">Peroxiredoxin tpx</fullName>
        <shortName evidence="6">Prx</shortName>
    </alternativeName>
    <alternativeName>
        <fullName evidence="6">Thioredoxin peroxidase</fullName>
    </alternativeName>
    <alternativeName>
        <fullName evidence="6">Thioredoxin-dependent peroxiredoxin</fullName>
    </alternativeName>
</protein>
<evidence type="ECO:0000256" key="6">
    <source>
        <dbReference type="HAMAP-Rule" id="MF_00269"/>
    </source>
</evidence>
<comment type="miscellaneous">
    <text evidence="6">The active site is a conserved redox-active cysteine residue, the peroxidatic cysteine (C(P)), which makes the nucleophilic attack on the peroxide substrate. The peroxide oxidizes the C(P)-SH to cysteine sulfenic acid (C(P)-SOH), which then reacts with another cysteine residue, the resolving cysteine (C(R)), to form a disulfide bridge. The disulfide is subsequently reduced by an appropriate electron donor to complete the catalytic cycle. In this atypical 2-Cys peroxiredoxin, C(R) is present in the same subunit to form an intramolecular disulfide. The disulfide is subsequently reduced by thioredoxin.</text>
</comment>
<comment type="caution">
    <text evidence="8">The sequence shown here is derived from an EMBL/GenBank/DDBJ whole genome shotgun (WGS) entry which is preliminary data.</text>
</comment>
<keyword evidence="3 6" id="KW-0560">Oxidoreductase</keyword>
<dbReference type="InterPro" id="IPR002065">
    <property type="entry name" value="TPX"/>
</dbReference>
<dbReference type="InterPro" id="IPR018219">
    <property type="entry name" value="Tpx_CS"/>
</dbReference>
<dbReference type="SUPFAM" id="SSF52833">
    <property type="entry name" value="Thioredoxin-like"/>
    <property type="match status" value="1"/>
</dbReference>
<dbReference type="PROSITE" id="PS01265">
    <property type="entry name" value="TPX"/>
    <property type="match status" value="1"/>
</dbReference>
<evidence type="ECO:0000313" key="9">
    <source>
        <dbReference type="Proteomes" id="UP000749311"/>
    </source>
</evidence>
<dbReference type="PANTHER" id="PTHR43110">
    <property type="entry name" value="THIOL PEROXIDASE"/>
    <property type="match status" value="1"/>
</dbReference>
<dbReference type="NCBIfam" id="NF001808">
    <property type="entry name" value="PRK00522.1"/>
    <property type="match status" value="1"/>
</dbReference>
<name>A0ABX0SIR8_9ACTN</name>
<dbReference type="Gene3D" id="3.40.30.10">
    <property type="entry name" value="Glutaredoxin"/>
    <property type="match status" value="1"/>
</dbReference>
<comment type="subunit">
    <text evidence="6">Homodimer.</text>
</comment>
<dbReference type="GO" id="GO:0004601">
    <property type="term" value="F:peroxidase activity"/>
    <property type="evidence" value="ECO:0007669"/>
    <property type="project" value="UniProtKB-KW"/>
</dbReference>
<evidence type="ECO:0000256" key="4">
    <source>
        <dbReference type="ARBA" id="ARBA00023157"/>
    </source>
</evidence>
<dbReference type="EMBL" id="JAAMOZ010000003">
    <property type="protein sequence ID" value="NIH58293.1"/>
    <property type="molecule type" value="Genomic_DNA"/>
</dbReference>
<feature type="disulfide bond" description="Redox-active" evidence="6">
    <location>
        <begin position="60"/>
        <end position="94"/>
    </location>
</feature>
<evidence type="ECO:0000256" key="3">
    <source>
        <dbReference type="ARBA" id="ARBA00023002"/>
    </source>
</evidence>
<gene>
    <name evidence="6" type="primary">tpx</name>
    <name evidence="8" type="ORF">FB473_002988</name>
</gene>
<comment type="catalytic activity">
    <reaction evidence="6">
        <text>a hydroperoxide + [thioredoxin]-dithiol = an alcohol + [thioredoxin]-disulfide + H2O</text>
        <dbReference type="Rhea" id="RHEA:62620"/>
        <dbReference type="Rhea" id="RHEA-COMP:10698"/>
        <dbReference type="Rhea" id="RHEA-COMP:10700"/>
        <dbReference type="ChEBI" id="CHEBI:15377"/>
        <dbReference type="ChEBI" id="CHEBI:29950"/>
        <dbReference type="ChEBI" id="CHEBI:30879"/>
        <dbReference type="ChEBI" id="CHEBI:35924"/>
        <dbReference type="ChEBI" id="CHEBI:50058"/>
        <dbReference type="EC" id="1.11.1.24"/>
    </reaction>
</comment>
<keyword evidence="1 6" id="KW-0575">Peroxidase</keyword>
<reference evidence="8 9" key="1">
    <citation type="submission" date="2020-02" db="EMBL/GenBank/DDBJ databases">
        <title>Sequencing the genomes of 1000 actinobacteria strains.</title>
        <authorList>
            <person name="Klenk H.-P."/>
        </authorList>
    </citation>
    <scope>NUCLEOTIDE SEQUENCE [LARGE SCALE GENOMIC DNA]</scope>
    <source>
        <strain evidence="8 9">DSM 19609</strain>
    </source>
</reference>
<feature type="domain" description="Thioredoxin" evidence="7">
    <location>
        <begin position="18"/>
        <end position="165"/>
    </location>
</feature>
<comment type="similarity">
    <text evidence="6">Belongs to the peroxiredoxin family. Tpx subfamily.</text>
</comment>
<dbReference type="Proteomes" id="UP000749311">
    <property type="component" value="Unassembled WGS sequence"/>
</dbReference>
<evidence type="ECO:0000313" key="8">
    <source>
        <dbReference type="EMBL" id="NIH58293.1"/>
    </source>
</evidence>
<dbReference type="EC" id="1.11.1.24" evidence="6"/>
<proteinExistence type="inferred from homology"/>
<feature type="active site" description="Cysteine sulfenic acid (-SOH) intermediate" evidence="6">
    <location>
        <position position="60"/>
    </location>
</feature>
<organism evidence="8 9">
    <name type="scientific">Brooklawnia cerclae</name>
    <dbReference type="NCBI Taxonomy" id="349934"/>
    <lineage>
        <taxon>Bacteria</taxon>
        <taxon>Bacillati</taxon>
        <taxon>Actinomycetota</taxon>
        <taxon>Actinomycetes</taxon>
        <taxon>Propionibacteriales</taxon>
        <taxon>Propionibacteriaceae</taxon>
        <taxon>Brooklawnia</taxon>
    </lineage>
</organism>
<dbReference type="Pfam" id="PF08534">
    <property type="entry name" value="Redoxin"/>
    <property type="match status" value="1"/>
</dbReference>
<keyword evidence="4 6" id="KW-1015">Disulfide bond</keyword>
<dbReference type="InterPro" id="IPR036249">
    <property type="entry name" value="Thioredoxin-like_sf"/>
</dbReference>